<dbReference type="AlphaFoldDB" id="A0A9P8LHV4"/>
<accession>A0A9P8LHV4</accession>
<dbReference type="GO" id="GO:0071966">
    <property type="term" value="P:fungal-type cell wall polysaccharide metabolic process"/>
    <property type="evidence" value="ECO:0007669"/>
    <property type="project" value="TreeGrafter"/>
</dbReference>
<dbReference type="Gene3D" id="3.20.20.80">
    <property type="entry name" value="Glycosidases"/>
    <property type="match status" value="1"/>
</dbReference>
<feature type="signal peptide" evidence="1">
    <location>
        <begin position="1"/>
        <end position="22"/>
    </location>
</feature>
<feature type="chain" id="PRO_5040123176" description="Asl1-like glycosyl hydrolase catalytic domain-containing protein" evidence="1">
    <location>
        <begin position="23"/>
        <end position="300"/>
    </location>
</feature>
<dbReference type="InterPro" id="IPR017853">
    <property type="entry name" value="GH"/>
</dbReference>
<evidence type="ECO:0000313" key="3">
    <source>
        <dbReference type="EMBL" id="KAH0566200.1"/>
    </source>
</evidence>
<sequence>MLTTIRQTLSHALLALTCVTRASVDTPSPSILYSETAFEPPTNTVANYPTETPFTSLVFTNPTCPAQTSPARKRGLAFNQASLTTDFGGPDSLVSWAYNWDQSCEPLGLEYVPMIWSLASNLIATWNVNAEAAIGTGSKHLLSFNEPDLSTQSNISPSDAAAGYKRYMQPFAGKAELGAPAVTNGKAPMGLTWLSSFLDECSECTIDFVPIHWYDTSANIEYFMSYVASAHAAAGYRPIWVTEFAVSGSVDQQKDFLRAVMPWLDSLDYVERYAYFGVFDGSLVNGNSKSALGDIFDTGR</sequence>
<dbReference type="SUPFAM" id="SSF51445">
    <property type="entry name" value="(Trans)glycosidases"/>
    <property type="match status" value="1"/>
</dbReference>
<evidence type="ECO:0000259" key="2">
    <source>
        <dbReference type="Pfam" id="PF11790"/>
    </source>
</evidence>
<keyword evidence="4" id="KW-1185">Reference proteome</keyword>
<reference evidence="3" key="1">
    <citation type="submission" date="2021-03" db="EMBL/GenBank/DDBJ databases">
        <title>Comparative genomics and phylogenomic investigation of the class Geoglossomycetes provide insights into ecological specialization and systematics.</title>
        <authorList>
            <person name="Melie T."/>
            <person name="Pirro S."/>
            <person name="Miller A.N."/>
            <person name="Quandt A."/>
        </authorList>
    </citation>
    <scope>NUCLEOTIDE SEQUENCE</scope>
    <source>
        <strain evidence="3">CAQ_001_2017</strain>
    </source>
</reference>
<name>A0A9P8LHV4_9PEZI</name>
<gene>
    <name evidence="3" type="ORF">GP486_000398</name>
</gene>
<dbReference type="InterPro" id="IPR024655">
    <property type="entry name" value="Asl1_glyco_hydro_catalytic"/>
</dbReference>
<comment type="caution">
    <text evidence="3">The sequence shown here is derived from an EMBL/GenBank/DDBJ whole genome shotgun (WGS) entry which is preliminary data.</text>
</comment>
<dbReference type="GO" id="GO:0009277">
    <property type="term" value="C:fungal-type cell wall"/>
    <property type="evidence" value="ECO:0007669"/>
    <property type="project" value="TreeGrafter"/>
</dbReference>
<dbReference type="Proteomes" id="UP000750711">
    <property type="component" value="Unassembled WGS sequence"/>
</dbReference>
<dbReference type="PANTHER" id="PTHR34154:SF10">
    <property type="entry name" value="ASL1-LIKE GLYCOSYL HYDROLASE CATALYTIC DOMAIN-CONTAINING PROTEIN"/>
    <property type="match status" value="1"/>
</dbReference>
<feature type="domain" description="Asl1-like glycosyl hydrolase catalytic" evidence="2">
    <location>
        <begin position="75"/>
        <end position="290"/>
    </location>
</feature>
<dbReference type="EMBL" id="JAGHQM010000025">
    <property type="protein sequence ID" value="KAH0566200.1"/>
    <property type="molecule type" value="Genomic_DNA"/>
</dbReference>
<evidence type="ECO:0000256" key="1">
    <source>
        <dbReference type="SAM" id="SignalP"/>
    </source>
</evidence>
<dbReference type="Pfam" id="PF11790">
    <property type="entry name" value="Glyco_hydro_cc"/>
    <property type="match status" value="1"/>
</dbReference>
<proteinExistence type="predicted"/>
<protein>
    <recommendedName>
        <fullName evidence="2">Asl1-like glycosyl hydrolase catalytic domain-containing protein</fullName>
    </recommendedName>
</protein>
<dbReference type="InterPro" id="IPR053183">
    <property type="entry name" value="ASL1"/>
</dbReference>
<dbReference type="PANTHER" id="PTHR34154">
    <property type="entry name" value="ALKALI-SENSITIVE LINKAGE PROTEIN 1"/>
    <property type="match status" value="1"/>
</dbReference>
<evidence type="ECO:0000313" key="4">
    <source>
        <dbReference type="Proteomes" id="UP000750711"/>
    </source>
</evidence>
<organism evidence="3 4">
    <name type="scientific">Trichoglossum hirsutum</name>
    <dbReference type="NCBI Taxonomy" id="265104"/>
    <lineage>
        <taxon>Eukaryota</taxon>
        <taxon>Fungi</taxon>
        <taxon>Dikarya</taxon>
        <taxon>Ascomycota</taxon>
        <taxon>Pezizomycotina</taxon>
        <taxon>Geoglossomycetes</taxon>
        <taxon>Geoglossales</taxon>
        <taxon>Geoglossaceae</taxon>
        <taxon>Trichoglossum</taxon>
    </lineage>
</organism>
<keyword evidence="1" id="KW-0732">Signal</keyword>